<geneLocation type="mitochondrion" evidence="2"/>
<name>A0A101LXX7_PICGL</name>
<comment type="caution">
    <text evidence="2">The sequence shown here is derived from an EMBL/GenBank/DDBJ whole genome shotgun (WGS) entry which is preliminary data.</text>
</comment>
<organism evidence="2">
    <name type="scientific">Picea glauca</name>
    <name type="common">White spruce</name>
    <name type="synonym">Pinus glauca</name>
    <dbReference type="NCBI Taxonomy" id="3330"/>
    <lineage>
        <taxon>Eukaryota</taxon>
        <taxon>Viridiplantae</taxon>
        <taxon>Streptophyta</taxon>
        <taxon>Embryophyta</taxon>
        <taxon>Tracheophyta</taxon>
        <taxon>Spermatophyta</taxon>
        <taxon>Pinopsida</taxon>
        <taxon>Pinidae</taxon>
        <taxon>Conifers I</taxon>
        <taxon>Pinales</taxon>
        <taxon>Pinaceae</taxon>
        <taxon>Picea</taxon>
    </lineage>
</organism>
<proteinExistence type="predicted"/>
<accession>A0A101LXX7</accession>
<evidence type="ECO:0000256" key="1">
    <source>
        <dbReference type="SAM" id="MobiDB-lite"/>
    </source>
</evidence>
<keyword evidence="2" id="KW-0496">Mitochondrion</keyword>
<feature type="region of interest" description="Disordered" evidence="1">
    <location>
        <begin position="46"/>
        <end position="70"/>
    </location>
</feature>
<gene>
    <name evidence="2" type="ORF">ABT39_MTgene5584</name>
</gene>
<dbReference type="AlphaFoldDB" id="A0A101LXX7"/>
<reference evidence="2" key="1">
    <citation type="journal article" date="2015" name="Genome Biol. Evol.">
        <title>Organellar Genomes of White Spruce (Picea glauca): Assembly and Annotation.</title>
        <authorList>
            <person name="Jackman S.D."/>
            <person name="Warren R.L."/>
            <person name="Gibb E.A."/>
            <person name="Vandervalk B.P."/>
            <person name="Mohamadi H."/>
            <person name="Chu J."/>
            <person name="Raymond A."/>
            <person name="Pleasance S."/>
            <person name="Coope R."/>
            <person name="Wildung M.R."/>
            <person name="Ritland C.E."/>
            <person name="Bousquet J."/>
            <person name="Jones S.J."/>
            <person name="Bohlmann J."/>
            <person name="Birol I."/>
        </authorList>
    </citation>
    <scope>NUCLEOTIDE SEQUENCE [LARGE SCALE GENOMIC DNA]</scope>
    <source>
        <tissue evidence="2">Flushing bud</tissue>
    </source>
</reference>
<evidence type="ECO:0000313" key="2">
    <source>
        <dbReference type="EMBL" id="KUM47399.1"/>
    </source>
</evidence>
<protein>
    <submittedName>
        <fullName evidence="2">Uncharacterized protein</fullName>
    </submittedName>
</protein>
<feature type="compositionally biased region" description="Basic residues" evidence="1">
    <location>
        <begin position="24"/>
        <end position="36"/>
    </location>
</feature>
<feature type="region of interest" description="Disordered" evidence="1">
    <location>
        <begin position="21"/>
        <end position="40"/>
    </location>
</feature>
<sequence>MWGSSKQWLKKMGFILRSDLLRKGNGKRKTKQRQRKQLNQWRYQQMNPLSKSRGPMTKEGSRVQWFRVPP</sequence>
<dbReference type="EMBL" id="LKAM01000007">
    <property type="protein sequence ID" value="KUM47399.1"/>
    <property type="molecule type" value="Genomic_DNA"/>
</dbReference>